<keyword evidence="2" id="KW-1185">Reference proteome</keyword>
<name>S7VVW2_9FLAO</name>
<evidence type="ECO:0008006" key="3">
    <source>
        <dbReference type="Google" id="ProtNLM"/>
    </source>
</evidence>
<reference evidence="1 2" key="1">
    <citation type="journal article" date="2013" name="Genome Announc.">
        <title>Draft Genome Sequence of Winogradskyella psychrotolerans RS-3T, Isolated from the Marine Transect of Kongsfjorden, Ny-Alesund, Svalbard, Arctic Ocean.</title>
        <authorList>
            <person name="Kumar Pinnaka A."/>
            <person name="Ara S."/>
            <person name="Singh A."/>
            <person name="Shivaji S."/>
        </authorList>
    </citation>
    <scope>NUCLEOTIDE SEQUENCE [LARGE SCALE GENOMIC DNA]</scope>
    <source>
        <strain evidence="1 2">RS-3</strain>
    </source>
</reference>
<dbReference type="STRING" id="641526.ADIWIN_0803"/>
<organism evidence="1 2">
    <name type="scientific">Winogradskyella psychrotolerans RS-3</name>
    <dbReference type="NCBI Taxonomy" id="641526"/>
    <lineage>
        <taxon>Bacteria</taxon>
        <taxon>Pseudomonadati</taxon>
        <taxon>Bacteroidota</taxon>
        <taxon>Flavobacteriia</taxon>
        <taxon>Flavobacteriales</taxon>
        <taxon>Flavobacteriaceae</taxon>
        <taxon>Winogradskyella</taxon>
    </lineage>
</organism>
<dbReference type="eggNOG" id="ENOG502ZBPA">
    <property type="taxonomic scope" value="Bacteria"/>
</dbReference>
<comment type="caution">
    <text evidence="1">The sequence shown here is derived from an EMBL/GenBank/DDBJ whole genome shotgun (WGS) entry which is preliminary data.</text>
</comment>
<dbReference type="EMBL" id="ATMR01000042">
    <property type="protein sequence ID" value="EPR74226.1"/>
    <property type="molecule type" value="Genomic_DNA"/>
</dbReference>
<evidence type="ECO:0000313" key="1">
    <source>
        <dbReference type="EMBL" id="EPR74226.1"/>
    </source>
</evidence>
<proteinExistence type="predicted"/>
<dbReference type="OrthoDB" id="892266at2"/>
<dbReference type="Proteomes" id="UP000014962">
    <property type="component" value="Unassembled WGS sequence"/>
</dbReference>
<dbReference type="AlphaFoldDB" id="S7VVW2"/>
<sequence length="229" mass="26490">MKSLYIGLICLVFVSNCKSDPEQATLKVDKQELSIAEKIANAHGFEHWKNVSEVKFTFQVDTDSRSAKGRAWSWFPKSNEVLFESLYGEKKYSRSDMDSTQIANDRGFINDKFWLFVPFQLVWDTSATISESKKAQALISKTELNMITLTYPNEGGYTPGDAYDIFYDNDYIIREWIYRKGNVKEPSLITTFENYKDYNGIKIATEHRQENGSWNLNFTDVSITLDDQK</sequence>
<evidence type="ECO:0000313" key="2">
    <source>
        <dbReference type="Proteomes" id="UP000014962"/>
    </source>
</evidence>
<protein>
    <recommendedName>
        <fullName evidence="3">Selenophosphate synthetase</fullName>
    </recommendedName>
</protein>
<dbReference type="RefSeq" id="WP_020895360.1">
    <property type="nucleotide sequence ID" value="NZ_ATMR01000042.1"/>
</dbReference>
<accession>S7VVW2</accession>
<gene>
    <name evidence="1" type="ORF">ADIWIN_0803</name>
</gene>